<dbReference type="Proteomes" id="UP000245956">
    <property type="component" value="Unassembled WGS sequence"/>
</dbReference>
<feature type="domain" description="SWIRM" evidence="2">
    <location>
        <begin position="945"/>
        <end position="1042"/>
    </location>
</feature>
<dbReference type="AlphaFoldDB" id="A0A2U3ER58"/>
<dbReference type="GO" id="GO:0070210">
    <property type="term" value="C:Rpd3L-Expanded complex"/>
    <property type="evidence" value="ECO:0007669"/>
    <property type="project" value="TreeGrafter"/>
</dbReference>
<accession>A0A2U3ER58</accession>
<feature type="region of interest" description="Disordered" evidence="1">
    <location>
        <begin position="856"/>
        <end position="920"/>
    </location>
</feature>
<dbReference type="SUPFAM" id="SSF46689">
    <property type="entry name" value="Homeodomain-like"/>
    <property type="match status" value="1"/>
</dbReference>
<feature type="region of interest" description="Disordered" evidence="1">
    <location>
        <begin position="425"/>
        <end position="469"/>
    </location>
</feature>
<gene>
    <name evidence="3" type="ORF">PCL_04182</name>
</gene>
<sequence length="1042" mass="113517">MSGDKTVQCLGEPQTCYEYNVEASIAQSTTALATTGGVAVWNQQSTVETPPVAISRWGTRIAGGRTPGRRSAGATADTPSKTSVPAGPLCRALVRPSSSALAVVPWCCQSLYDGTDVRPPSRSISILAQAIAASLFGIGVSPLSGLCLAARLSLLVPFLPLQFCRCQQRSLDTAPPIVILHRRPSAPPTVTGCLHRATKRALYPGRTHFVARQHQHWHRHQHTRARHRPRLGRRASNQTAPAADKAGHRPSPFRRSVVRIVNLSDLGRCSLSSSSSKPQRDPITEAQPACLCVLGFARGGVRALVPTSPPKAPQLKRRSRSSQPGAPPSGRAAQAIELSGHVVIAHAHARTVTRRTPLPSGVVVPHPDCLSLSQDSLSHEHTQPSRLHPPPPRRPFLPSPSALTGLLRHHLTTEPPPWAVPAPWASCGSHKSNRARSSTGPPSRHRRLSSYEPFPRLSPSPIPSSRSSRTIDSIVAAAHSKLRPIAARRVHAQAKDTSARYLTSTAYGACLHRSRLGRGRPSPQSHSLEAPTYTGDHIHWHPVQSPNGRGAFATRSTSLFQWSQAWCHHRPRLSPPPPDTRQRLRAAHNLPMADKPTLYSTAFDKSHKPPVTSTDASSSVPFSFSFSPSTFPRHHQRLPGNAMASNSRPNPPSRGAMPPPPVPSHTMDRTKKFDINSLMSPPEAVLDSFSQNTSIARRASGSHDGQGAAQPASAHQPLPMSPPVSPYSKPIATTTAPPVSPPSSQSTVHDPLLYPHDEHSPASPPQAPLFAPAELETQRIVDQHVRARSESIFAGVAPPRREDYELALTFRSHVMKHFTADRKGWLRKNRALLEADRRAGAQRYPTIMPAKPLVAKPVKHRNTDRVSKTQGGGQGGGGAPRPIRNNVPGTAPARSATARPAGGRVSATPEPSRRIVAPNREDKDFEALPDYCPPLDTLPNRPNSLKVDWKGQPIDLSNDPHRQLLHPDEVTLAGNLRLDCATYLTSKRRIFERRLQCLRMGKEFRKTDAQQACKIDVNKASKLWTAFDKVGWLDARFMRQFL</sequence>
<dbReference type="EMBL" id="LCWV01000001">
    <property type="protein sequence ID" value="PWI76988.1"/>
    <property type="molecule type" value="Genomic_DNA"/>
</dbReference>
<dbReference type="GO" id="GO:0003713">
    <property type="term" value="F:transcription coactivator activity"/>
    <property type="evidence" value="ECO:0007669"/>
    <property type="project" value="TreeGrafter"/>
</dbReference>
<proteinExistence type="predicted"/>
<evidence type="ECO:0000259" key="2">
    <source>
        <dbReference type="PROSITE" id="PS50934"/>
    </source>
</evidence>
<feature type="region of interest" description="Disordered" evidence="1">
    <location>
        <begin position="356"/>
        <end position="399"/>
    </location>
</feature>
<feature type="compositionally biased region" description="Basic residues" evidence="1">
    <location>
        <begin position="213"/>
        <end position="233"/>
    </location>
</feature>
<dbReference type="PROSITE" id="PS50934">
    <property type="entry name" value="SWIRM"/>
    <property type="match status" value="1"/>
</dbReference>
<feature type="compositionally biased region" description="Low complexity" evidence="1">
    <location>
        <begin position="888"/>
        <end position="904"/>
    </location>
</feature>
<dbReference type="InterPro" id="IPR009057">
    <property type="entry name" value="Homeodomain-like_sf"/>
</dbReference>
<protein>
    <submittedName>
        <fullName evidence="3">SWIRM domain-containing protein</fullName>
    </submittedName>
</protein>
<feature type="region of interest" description="Disordered" evidence="1">
    <location>
        <begin position="600"/>
        <end position="619"/>
    </location>
</feature>
<feature type="region of interest" description="Disordered" evidence="1">
    <location>
        <begin position="698"/>
        <end position="765"/>
    </location>
</feature>
<evidence type="ECO:0000313" key="4">
    <source>
        <dbReference type="Proteomes" id="UP000245956"/>
    </source>
</evidence>
<evidence type="ECO:0000313" key="3">
    <source>
        <dbReference type="EMBL" id="PWI76988.1"/>
    </source>
</evidence>
<dbReference type="GO" id="GO:0003682">
    <property type="term" value="F:chromatin binding"/>
    <property type="evidence" value="ECO:0007669"/>
    <property type="project" value="TreeGrafter"/>
</dbReference>
<feature type="compositionally biased region" description="Low complexity" evidence="1">
    <location>
        <begin position="732"/>
        <end position="748"/>
    </location>
</feature>
<dbReference type="InterPro" id="IPR036388">
    <property type="entry name" value="WH-like_DNA-bd_sf"/>
</dbReference>
<name>A0A2U3ER58_PURLI</name>
<reference evidence="3 4" key="1">
    <citation type="journal article" date="2016" name="Front. Microbiol.">
        <title>Genome and transcriptome sequences reveal the specific parasitism of the nematophagous Purpureocillium lilacinum 36-1.</title>
        <authorList>
            <person name="Xie J."/>
            <person name="Li S."/>
            <person name="Mo C."/>
            <person name="Xiao X."/>
            <person name="Peng D."/>
            <person name="Wang G."/>
            <person name="Xiao Y."/>
        </authorList>
    </citation>
    <scope>NUCLEOTIDE SEQUENCE [LARGE SCALE GENOMIC DNA]</scope>
    <source>
        <strain evidence="3 4">36-1</strain>
    </source>
</reference>
<feature type="region of interest" description="Disordered" evidence="1">
    <location>
        <begin position="60"/>
        <end position="82"/>
    </location>
</feature>
<dbReference type="InterPro" id="IPR007526">
    <property type="entry name" value="SWIRM"/>
</dbReference>
<organism evidence="3 4">
    <name type="scientific">Purpureocillium lilacinum</name>
    <name type="common">Paecilomyces lilacinus</name>
    <dbReference type="NCBI Taxonomy" id="33203"/>
    <lineage>
        <taxon>Eukaryota</taxon>
        <taxon>Fungi</taxon>
        <taxon>Dikarya</taxon>
        <taxon>Ascomycota</taxon>
        <taxon>Pezizomycotina</taxon>
        <taxon>Sordariomycetes</taxon>
        <taxon>Hypocreomycetidae</taxon>
        <taxon>Hypocreales</taxon>
        <taxon>Ophiocordycipitaceae</taxon>
        <taxon>Purpureocillium</taxon>
    </lineage>
</organism>
<dbReference type="PANTHER" id="PTHR12374">
    <property type="entry name" value="TRANSCRIPTIONAL ADAPTOR 2 ADA2 -RELATED"/>
    <property type="match status" value="1"/>
</dbReference>
<feature type="region of interest" description="Disordered" evidence="1">
    <location>
        <begin position="213"/>
        <end position="255"/>
    </location>
</feature>
<dbReference type="FunFam" id="1.10.10.10:FF:000087">
    <property type="entry name" value="Transcriptional adapter 2"/>
    <property type="match status" value="1"/>
</dbReference>
<feature type="region of interest" description="Disordered" evidence="1">
    <location>
        <begin position="303"/>
        <end position="332"/>
    </location>
</feature>
<feature type="compositionally biased region" description="Pro residues" evidence="1">
    <location>
        <begin position="649"/>
        <end position="663"/>
    </location>
</feature>
<dbReference type="Gene3D" id="1.10.10.10">
    <property type="entry name" value="Winged helix-like DNA-binding domain superfamily/Winged helix DNA-binding domain"/>
    <property type="match status" value="1"/>
</dbReference>
<evidence type="ECO:0000256" key="1">
    <source>
        <dbReference type="SAM" id="MobiDB-lite"/>
    </source>
</evidence>
<feature type="region of interest" description="Disordered" evidence="1">
    <location>
        <begin position="629"/>
        <end position="668"/>
    </location>
</feature>
<dbReference type="Pfam" id="PF04433">
    <property type="entry name" value="SWIRM"/>
    <property type="match status" value="1"/>
</dbReference>
<dbReference type="PANTHER" id="PTHR12374:SF21">
    <property type="entry name" value="SWIRM DOMAIN-CONTAINING PROTEIN FUN19-RELATED"/>
    <property type="match status" value="1"/>
</dbReference>
<dbReference type="GO" id="GO:0006338">
    <property type="term" value="P:chromatin remodeling"/>
    <property type="evidence" value="ECO:0007669"/>
    <property type="project" value="TreeGrafter"/>
</dbReference>
<feature type="compositionally biased region" description="Gly residues" evidence="1">
    <location>
        <begin position="870"/>
        <end position="879"/>
    </location>
</feature>
<comment type="caution">
    <text evidence="3">The sequence shown here is derived from an EMBL/GenBank/DDBJ whole genome shotgun (WGS) entry which is preliminary data.</text>
</comment>
<dbReference type="GO" id="GO:0006357">
    <property type="term" value="P:regulation of transcription by RNA polymerase II"/>
    <property type="evidence" value="ECO:0007669"/>
    <property type="project" value="TreeGrafter"/>
</dbReference>
<feature type="compositionally biased region" description="Pro residues" evidence="1">
    <location>
        <begin position="387"/>
        <end position="398"/>
    </location>
</feature>